<reference evidence="1 2" key="1">
    <citation type="submission" date="2024-07" db="EMBL/GenBank/DDBJ databases">
        <title>Section-level genome sequencing and comparative genomics of Aspergillus sections Usti and Cavernicolus.</title>
        <authorList>
            <consortium name="Lawrence Berkeley National Laboratory"/>
            <person name="Nybo J.L."/>
            <person name="Vesth T.C."/>
            <person name="Theobald S."/>
            <person name="Frisvad J.C."/>
            <person name="Larsen T.O."/>
            <person name="Kjaerboelling I."/>
            <person name="Rothschild-Mancinelli K."/>
            <person name="Lyhne E.K."/>
            <person name="Kogle M.E."/>
            <person name="Barry K."/>
            <person name="Clum A."/>
            <person name="Na H."/>
            <person name="Ledsgaard L."/>
            <person name="Lin J."/>
            <person name="Lipzen A."/>
            <person name="Kuo A."/>
            <person name="Riley R."/>
            <person name="Mondo S."/>
            <person name="Labutti K."/>
            <person name="Haridas S."/>
            <person name="Pangalinan J."/>
            <person name="Salamov A.A."/>
            <person name="Simmons B.A."/>
            <person name="Magnuson J.K."/>
            <person name="Chen J."/>
            <person name="Drula E."/>
            <person name="Henrissat B."/>
            <person name="Wiebenga A."/>
            <person name="Lubbers R.J."/>
            <person name="Gomes A.C."/>
            <person name="Macurrencykelacurrency M.R."/>
            <person name="Stajich J."/>
            <person name="Grigoriev I.V."/>
            <person name="Mortensen U.H."/>
            <person name="De Vries R.P."/>
            <person name="Baker S.E."/>
            <person name="Andersen M.R."/>
        </authorList>
    </citation>
    <scope>NUCLEOTIDE SEQUENCE [LARGE SCALE GENOMIC DNA]</scope>
    <source>
        <strain evidence="1 2">CBS 449.75</strain>
    </source>
</reference>
<evidence type="ECO:0000313" key="1">
    <source>
        <dbReference type="EMBL" id="KAL2865229.1"/>
    </source>
</evidence>
<proteinExistence type="predicted"/>
<dbReference type="Proteomes" id="UP001610432">
    <property type="component" value="Unassembled WGS sequence"/>
</dbReference>
<accession>A0ABR4LM67</accession>
<dbReference type="RefSeq" id="XP_070884208.1">
    <property type="nucleotide sequence ID" value="XM_071029623.1"/>
</dbReference>
<dbReference type="GeneID" id="98144695"/>
<protein>
    <submittedName>
        <fullName evidence="1">Uncharacterized protein</fullName>
    </submittedName>
</protein>
<name>A0ABR4LM67_9EURO</name>
<keyword evidence="2" id="KW-1185">Reference proteome</keyword>
<sequence length="91" mass="10120">MTRPMAKAGSGTDKPVTALQRSLEKGLPALHSIVHLPPPVWLIFAACWLAELGSHSTESAPSCSRIRPSTLFLAYSVSKWWRPEFKSCRDR</sequence>
<dbReference type="EMBL" id="JBFXLQ010000033">
    <property type="protein sequence ID" value="KAL2865229.1"/>
    <property type="molecule type" value="Genomic_DNA"/>
</dbReference>
<gene>
    <name evidence="1" type="ORF">BJX67DRAFT_359033</name>
</gene>
<organism evidence="1 2">
    <name type="scientific">Aspergillus lucknowensis</name>
    <dbReference type="NCBI Taxonomy" id="176173"/>
    <lineage>
        <taxon>Eukaryota</taxon>
        <taxon>Fungi</taxon>
        <taxon>Dikarya</taxon>
        <taxon>Ascomycota</taxon>
        <taxon>Pezizomycotina</taxon>
        <taxon>Eurotiomycetes</taxon>
        <taxon>Eurotiomycetidae</taxon>
        <taxon>Eurotiales</taxon>
        <taxon>Aspergillaceae</taxon>
        <taxon>Aspergillus</taxon>
        <taxon>Aspergillus subgen. Nidulantes</taxon>
    </lineage>
</organism>
<comment type="caution">
    <text evidence="1">The sequence shown here is derived from an EMBL/GenBank/DDBJ whole genome shotgun (WGS) entry which is preliminary data.</text>
</comment>
<evidence type="ECO:0000313" key="2">
    <source>
        <dbReference type="Proteomes" id="UP001610432"/>
    </source>
</evidence>